<reference evidence="6" key="1">
    <citation type="submission" date="2006-10" db="EMBL/GenBank/DDBJ databases">
        <title>Complete sequence of Solibacter usitatus Ellin6076.</title>
        <authorList>
            <consortium name="US DOE Joint Genome Institute"/>
            <person name="Copeland A."/>
            <person name="Lucas S."/>
            <person name="Lapidus A."/>
            <person name="Barry K."/>
            <person name="Detter J.C."/>
            <person name="Glavina del Rio T."/>
            <person name="Hammon N."/>
            <person name="Israni S."/>
            <person name="Dalin E."/>
            <person name="Tice H."/>
            <person name="Pitluck S."/>
            <person name="Thompson L.S."/>
            <person name="Brettin T."/>
            <person name="Bruce D."/>
            <person name="Han C."/>
            <person name="Tapia R."/>
            <person name="Gilna P."/>
            <person name="Schmutz J."/>
            <person name="Larimer F."/>
            <person name="Land M."/>
            <person name="Hauser L."/>
            <person name="Kyrpides N."/>
            <person name="Mikhailova N."/>
            <person name="Janssen P.H."/>
            <person name="Kuske C.R."/>
            <person name="Richardson P."/>
        </authorList>
    </citation>
    <scope>NUCLEOTIDE SEQUENCE</scope>
    <source>
        <strain evidence="6">Ellin6076</strain>
    </source>
</reference>
<dbReference type="AlphaFoldDB" id="Q01TU1"/>
<dbReference type="PANTHER" id="PTHR32347">
    <property type="entry name" value="EFFLUX SYSTEM COMPONENT YKNX-RELATED"/>
    <property type="match status" value="1"/>
</dbReference>
<keyword evidence="2 3" id="KW-0175">Coiled coil</keyword>
<feature type="domain" description="YbhG-like alpha-helical hairpin" evidence="4">
    <location>
        <begin position="118"/>
        <end position="232"/>
    </location>
</feature>
<dbReference type="OrthoDB" id="9778236at2"/>
<dbReference type="HOGENOM" id="CLU_018816_6_3_0"/>
<sequence length="391" mass="42952" precursor="true">MKKRIPILLAALAVIGAATYWFRSAGKAPDNRLVISGNIELDEVNIAFKTAGRLTERAVDEGDGVKKGQVVARLDRDQLTAQREREAAGLAASESQLLQAQTAVELQRASLAAEIETRQADLQSMEARLAELRNGARPQEKLDARAAVDAAASELERARKDWERAQTLHKNDDISTAQFDQYRNRFENAQAMLKQVQEREALVLAGPRVEQVNAQRGQVARAQGSVKMAEANALELKRREQEVATRRAEIARSKANLALIDSQLADTTAVSPVDGVVLMKAVDVGEVVAPGTTIVTVGDIDHPWLRGYVNETDLGKVKIGSKVRVTTDTYPGKVYNGRVSFIASQAEFTPKQIQTQQERVKLVYRVKIEVENPGRELKSNMPADAEIVLAQ</sequence>
<dbReference type="STRING" id="234267.Acid_5988"/>
<dbReference type="Gene3D" id="2.40.30.170">
    <property type="match status" value="1"/>
</dbReference>
<dbReference type="InterPro" id="IPR059052">
    <property type="entry name" value="HH_YbhG-like"/>
</dbReference>
<evidence type="ECO:0000259" key="5">
    <source>
        <dbReference type="Pfam" id="PF25990"/>
    </source>
</evidence>
<dbReference type="Pfam" id="PF25881">
    <property type="entry name" value="HH_YBHG"/>
    <property type="match status" value="1"/>
</dbReference>
<evidence type="ECO:0000259" key="4">
    <source>
        <dbReference type="Pfam" id="PF25881"/>
    </source>
</evidence>
<dbReference type="FunCoup" id="Q01TU1">
    <property type="interactions" value="88"/>
</dbReference>
<dbReference type="Gene3D" id="2.40.50.100">
    <property type="match status" value="2"/>
</dbReference>
<dbReference type="PANTHER" id="PTHR32347:SF29">
    <property type="entry name" value="UPF0194 MEMBRANE PROTEIN YBHG"/>
    <property type="match status" value="1"/>
</dbReference>
<comment type="subcellular location">
    <subcellularLocation>
        <location evidence="1">Cell envelope</location>
    </subcellularLocation>
</comment>
<evidence type="ECO:0000256" key="2">
    <source>
        <dbReference type="ARBA" id="ARBA00023054"/>
    </source>
</evidence>
<accession>Q01TU1</accession>
<dbReference type="InterPro" id="IPR058636">
    <property type="entry name" value="Beta-barrel_YknX"/>
</dbReference>
<dbReference type="eggNOG" id="COG1566">
    <property type="taxonomic scope" value="Bacteria"/>
</dbReference>
<dbReference type="SUPFAM" id="SSF111369">
    <property type="entry name" value="HlyD-like secretion proteins"/>
    <property type="match status" value="2"/>
</dbReference>
<dbReference type="EMBL" id="CP000473">
    <property type="protein sequence ID" value="ABJ86929.1"/>
    <property type="molecule type" value="Genomic_DNA"/>
</dbReference>
<proteinExistence type="predicted"/>
<organism evidence="6">
    <name type="scientific">Solibacter usitatus (strain Ellin6076)</name>
    <dbReference type="NCBI Taxonomy" id="234267"/>
    <lineage>
        <taxon>Bacteria</taxon>
        <taxon>Pseudomonadati</taxon>
        <taxon>Acidobacteriota</taxon>
        <taxon>Terriglobia</taxon>
        <taxon>Bryobacterales</taxon>
        <taxon>Solibacteraceae</taxon>
        <taxon>Candidatus Solibacter</taxon>
    </lineage>
</organism>
<name>Q01TU1_SOLUE</name>
<dbReference type="Gene3D" id="1.10.287.470">
    <property type="entry name" value="Helix hairpin bin"/>
    <property type="match status" value="1"/>
</dbReference>
<dbReference type="Pfam" id="PF25990">
    <property type="entry name" value="Beta-barrel_YknX"/>
    <property type="match status" value="1"/>
</dbReference>
<feature type="domain" description="YknX-like beta-barrel" evidence="5">
    <location>
        <begin position="306"/>
        <end position="385"/>
    </location>
</feature>
<feature type="coiled-coil region" evidence="3">
    <location>
        <begin position="108"/>
        <end position="239"/>
    </location>
</feature>
<protein>
    <submittedName>
        <fullName evidence="6">Secretion protein HlyD family protein</fullName>
    </submittedName>
</protein>
<dbReference type="PRINTS" id="PR01490">
    <property type="entry name" value="RTXTOXIND"/>
</dbReference>
<evidence type="ECO:0000256" key="1">
    <source>
        <dbReference type="ARBA" id="ARBA00004196"/>
    </source>
</evidence>
<dbReference type="KEGG" id="sus:Acid_5988"/>
<dbReference type="InterPro" id="IPR050465">
    <property type="entry name" value="UPF0194_transport"/>
</dbReference>
<dbReference type="InParanoid" id="Q01TU1"/>
<dbReference type="GO" id="GO:0030313">
    <property type="term" value="C:cell envelope"/>
    <property type="evidence" value="ECO:0007669"/>
    <property type="project" value="UniProtKB-SubCell"/>
</dbReference>
<evidence type="ECO:0000256" key="3">
    <source>
        <dbReference type="SAM" id="Coils"/>
    </source>
</evidence>
<gene>
    <name evidence="6" type="ordered locus">Acid_5988</name>
</gene>
<evidence type="ECO:0000313" key="6">
    <source>
        <dbReference type="EMBL" id="ABJ86929.1"/>
    </source>
</evidence>